<gene>
    <name evidence="1" type="ORF">MEDL_40515</name>
</gene>
<proteinExistence type="predicted"/>
<dbReference type="AlphaFoldDB" id="A0A8S3T9Q4"/>
<reference evidence="1" key="1">
    <citation type="submission" date="2021-03" db="EMBL/GenBank/DDBJ databases">
        <authorList>
            <person name="Bekaert M."/>
        </authorList>
    </citation>
    <scope>NUCLEOTIDE SEQUENCE</scope>
</reference>
<evidence type="ECO:0000313" key="2">
    <source>
        <dbReference type="Proteomes" id="UP000683360"/>
    </source>
</evidence>
<keyword evidence="2" id="KW-1185">Reference proteome</keyword>
<comment type="caution">
    <text evidence="1">The sequence shown here is derived from an EMBL/GenBank/DDBJ whole genome shotgun (WGS) entry which is preliminary data.</text>
</comment>
<protein>
    <submittedName>
        <fullName evidence="1">Uncharacterized protein</fullName>
    </submittedName>
</protein>
<dbReference type="Proteomes" id="UP000683360">
    <property type="component" value="Unassembled WGS sequence"/>
</dbReference>
<dbReference type="EMBL" id="CAJPWZ010001965">
    <property type="protein sequence ID" value="CAG2227494.1"/>
    <property type="molecule type" value="Genomic_DNA"/>
</dbReference>
<name>A0A8S3T9Q4_MYTED</name>
<accession>A0A8S3T9Q4</accession>
<evidence type="ECO:0000313" key="1">
    <source>
        <dbReference type="EMBL" id="CAG2227494.1"/>
    </source>
</evidence>
<organism evidence="1 2">
    <name type="scientific">Mytilus edulis</name>
    <name type="common">Blue mussel</name>
    <dbReference type="NCBI Taxonomy" id="6550"/>
    <lineage>
        <taxon>Eukaryota</taxon>
        <taxon>Metazoa</taxon>
        <taxon>Spiralia</taxon>
        <taxon>Lophotrochozoa</taxon>
        <taxon>Mollusca</taxon>
        <taxon>Bivalvia</taxon>
        <taxon>Autobranchia</taxon>
        <taxon>Pteriomorphia</taxon>
        <taxon>Mytilida</taxon>
        <taxon>Mytiloidea</taxon>
        <taxon>Mytilidae</taxon>
        <taxon>Mytilinae</taxon>
        <taxon>Mytilus</taxon>
    </lineage>
</organism>
<sequence>MNTDKSDSNLQIMKHGNFHEVDAKISSDFSQGDAVSNVLSRYLAIRNVTFSENIDTSENDSLLAEKEPQFQGIDNLAVDVMDDGSDTSSDIDKQDKLKIIGQEFENVKLHSLDNNTLKDEENDHTNDHCILNSESTSFDTHENNKGDVEITCDTNSQSELYMSDENLSGDEVNACKEPLDNLLGIYNENGSNISTNEITAFEKRENVKSIDDSETWDIDNSFDDEENTDDHIDDQVKVCISDENSEKEQVVINNDESKIGSLGK</sequence>